<evidence type="ECO:0000256" key="1">
    <source>
        <dbReference type="SAM" id="SignalP"/>
    </source>
</evidence>
<sequence length="279" mass="30068">MHQIRLSTLAAVTLLTAVSHVACAEDAAVAPASSNTLTSNINLVSDYRFRGIDQTWGQPALQGGVDYTHTSGFYAGLWGSNVSSNSYAGGNLEVDYYAGYNGKINDDFGFTLGGYGYYYPGANYNKSSQFVYPSQSFDNFELNAGLSWKWISYKLSVATTDYFGANTNTGYTGDTKGTMYHDLSVNYPLMDDLTLGIHVGRTDVKADYITGSGNVSADYTDYKLGLAKTFTSGWNASLAYVAASNNTFFRPPVGGASLATTETRDLNKGVVILQAGRTF</sequence>
<dbReference type="InterPro" id="IPR010239">
    <property type="entry name" value="CHP02001"/>
</dbReference>
<evidence type="ECO:0000313" key="3">
    <source>
        <dbReference type="Proteomes" id="UP000463939"/>
    </source>
</evidence>
<dbReference type="Pfam" id="PF09694">
    <property type="entry name" value="Gcw_chp"/>
    <property type="match status" value="1"/>
</dbReference>
<accession>A0A809RG34</accession>
<keyword evidence="1" id="KW-0732">Signal</keyword>
<organism evidence="2 3">
    <name type="scientific">Sulfuriferula nivalis</name>
    <dbReference type="NCBI Taxonomy" id="2675298"/>
    <lineage>
        <taxon>Bacteria</taxon>
        <taxon>Pseudomonadati</taxon>
        <taxon>Pseudomonadota</taxon>
        <taxon>Betaproteobacteria</taxon>
        <taxon>Nitrosomonadales</taxon>
        <taxon>Sulfuricellaceae</taxon>
        <taxon>Sulfuriferula</taxon>
    </lineage>
</organism>
<feature type="signal peptide" evidence="1">
    <location>
        <begin position="1"/>
        <end position="24"/>
    </location>
</feature>
<dbReference type="EMBL" id="AP021881">
    <property type="protein sequence ID" value="BBP00606.1"/>
    <property type="molecule type" value="Genomic_DNA"/>
</dbReference>
<dbReference type="KEGG" id="sniv:SFSGTM_13140"/>
<reference evidence="3" key="1">
    <citation type="submission" date="2019-11" db="EMBL/GenBank/DDBJ databases">
        <title>Isolation and characterization of a novel species in the genus Sulfuriferula.</title>
        <authorList>
            <person name="Mochizuki J."/>
            <person name="Kojima H."/>
            <person name="Fukui M."/>
        </authorList>
    </citation>
    <scope>NUCLEOTIDE SEQUENCE [LARGE SCALE GENOMIC DNA]</scope>
    <source>
        <strain evidence="3">SGTM</strain>
    </source>
</reference>
<dbReference type="NCBIfam" id="TIGR02001">
    <property type="entry name" value="gcw_chp"/>
    <property type="match status" value="1"/>
</dbReference>
<dbReference type="Proteomes" id="UP000463939">
    <property type="component" value="Chromosome"/>
</dbReference>
<name>A0A809RG34_9PROT</name>
<dbReference type="AlphaFoldDB" id="A0A809RG34"/>
<protein>
    <submittedName>
        <fullName evidence="2">Exported protein</fullName>
    </submittedName>
</protein>
<keyword evidence="3" id="KW-1185">Reference proteome</keyword>
<proteinExistence type="predicted"/>
<evidence type="ECO:0000313" key="2">
    <source>
        <dbReference type="EMBL" id="BBP00606.1"/>
    </source>
</evidence>
<gene>
    <name evidence="2" type="ORF">SFSGTM_13140</name>
</gene>
<dbReference type="RefSeq" id="WP_162084507.1">
    <property type="nucleotide sequence ID" value="NZ_AP021881.1"/>
</dbReference>
<feature type="chain" id="PRO_5032914492" evidence="1">
    <location>
        <begin position="25"/>
        <end position="279"/>
    </location>
</feature>